<dbReference type="SMART" id="SM00530">
    <property type="entry name" value="HTH_XRE"/>
    <property type="match status" value="1"/>
</dbReference>
<dbReference type="SUPFAM" id="SSF47413">
    <property type="entry name" value="lambda repressor-like DNA-binding domains"/>
    <property type="match status" value="1"/>
</dbReference>
<dbReference type="InterPro" id="IPR001387">
    <property type="entry name" value="Cro/C1-type_HTH"/>
</dbReference>
<gene>
    <name evidence="3" type="ORF">CHS0354_035366</name>
</gene>
<dbReference type="GO" id="GO:0003677">
    <property type="term" value="F:DNA binding"/>
    <property type="evidence" value="ECO:0007669"/>
    <property type="project" value="InterPro"/>
</dbReference>
<reference evidence="3" key="2">
    <citation type="journal article" date="2021" name="Genome Biol. Evol.">
        <title>Developing a high-quality reference genome for a parasitic bivalve with doubly uniparental inheritance (Bivalvia: Unionida).</title>
        <authorList>
            <person name="Smith C.H."/>
        </authorList>
    </citation>
    <scope>NUCLEOTIDE SEQUENCE</scope>
    <source>
        <strain evidence="3">CHS0354</strain>
        <tissue evidence="3">Mantle</tissue>
    </source>
</reference>
<comment type="caution">
    <text evidence="3">The sequence shown here is derived from an EMBL/GenBank/DDBJ whole genome shotgun (WGS) entry which is preliminary data.</text>
</comment>
<keyword evidence="1" id="KW-0812">Transmembrane</keyword>
<evidence type="ECO:0000256" key="1">
    <source>
        <dbReference type="SAM" id="Phobius"/>
    </source>
</evidence>
<protein>
    <recommendedName>
        <fullName evidence="2">HTH cro/C1-type domain-containing protein</fullName>
    </recommendedName>
</protein>
<dbReference type="AlphaFoldDB" id="A0AAE0S2Z3"/>
<reference evidence="3" key="1">
    <citation type="journal article" date="2021" name="Genome Biol. Evol.">
        <title>A High-Quality Reference Genome for a Parasitic Bivalve with Doubly Uniparental Inheritance (Bivalvia: Unionida).</title>
        <authorList>
            <person name="Smith C.H."/>
        </authorList>
    </citation>
    <scope>NUCLEOTIDE SEQUENCE</scope>
    <source>
        <strain evidence="3">CHS0354</strain>
    </source>
</reference>
<feature type="transmembrane region" description="Helical" evidence="1">
    <location>
        <begin position="116"/>
        <end position="137"/>
    </location>
</feature>
<evidence type="ECO:0000259" key="2">
    <source>
        <dbReference type="PROSITE" id="PS50943"/>
    </source>
</evidence>
<keyword evidence="1" id="KW-1133">Transmembrane helix</keyword>
<dbReference type="CDD" id="cd00093">
    <property type="entry name" value="HTH_XRE"/>
    <property type="match status" value="1"/>
</dbReference>
<dbReference type="Pfam" id="PF13413">
    <property type="entry name" value="HTH_25"/>
    <property type="match status" value="1"/>
</dbReference>
<dbReference type="PANTHER" id="PTHR34475:SF1">
    <property type="entry name" value="CYTOSKELETON PROTEIN RODZ"/>
    <property type="match status" value="1"/>
</dbReference>
<sequence>MKKNLTESEHKILIQIGQRLKDKREEMGLSYKKVSDVTRISSQYIKNIESGNYKTFPSPVFVKGFLRNYAQLLDLDYQPFLNEYNKIFSEQTPNEEENAVRGATAKPSINKIQEHTLFRSWVFPVGLIVVIVLSVIIELSTKSADDKSGAVQNNEQQIQSPNQGGATQTVAALDLKLVSKDENGWIRLSIDGKREFDIYLDKRRAYRWSASDYFELTMAKPGLADVFFNDVLQTPTETPGQLYTVKFSNPAAPVPSAQQQ</sequence>
<proteinExistence type="predicted"/>
<keyword evidence="1" id="KW-0472">Membrane</keyword>
<organism evidence="3 4">
    <name type="scientific">Potamilus streckersoni</name>
    <dbReference type="NCBI Taxonomy" id="2493646"/>
    <lineage>
        <taxon>Eukaryota</taxon>
        <taxon>Metazoa</taxon>
        <taxon>Spiralia</taxon>
        <taxon>Lophotrochozoa</taxon>
        <taxon>Mollusca</taxon>
        <taxon>Bivalvia</taxon>
        <taxon>Autobranchia</taxon>
        <taxon>Heteroconchia</taxon>
        <taxon>Palaeoheterodonta</taxon>
        <taxon>Unionida</taxon>
        <taxon>Unionoidea</taxon>
        <taxon>Unionidae</taxon>
        <taxon>Ambleminae</taxon>
        <taxon>Lampsilini</taxon>
        <taxon>Potamilus</taxon>
    </lineage>
</organism>
<name>A0AAE0S2Z3_9BIVA</name>
<dbReference type="InterPro" id="IPR050400">
    <property type="entry name" value="Bact_Cytoskel_RodZ"/>
</dbReference>
<accession>A0AAE0S2Z3</accession>
<evidence type="ECO:0000313" key="4">
    <source>
        <dbReference type="Proteomes" id="UP001195483"/>
    </source>
</evidence>
<dbReference type="PANTHER" id="PTHR34475">
    <property type="match status" value="1"/>
</dbReference>
<dbReference type="Gene3D" id="1.10.260.40">
    <property type="entry name" value="lambda repressor-like DNA-binding domains"/>
    <property type="match status" value="1"/>
</dbReference>
<dbReference type="InterPro" id="IPR010982">
    <property type="entry name" value="Lambda_DNA-bd_dom_sf"/>
</dbReference>
<dbReference type="PROSITE" id="PS50943">
    <property type="entry name" value="HTH_CROC1"/>
    <property type="match status" value="1"/>
</dbReference>
<reference evidence="3" key="3">
    <citation type="submission" date="2023-05" db="EMBL/GenBank/DDBJ databases">
        <authorList>
            <person name="Smith C.H."/>
        </authorList>
    </citation>
    <scope>NUCLEOTIDE SEQUENCE</scope>
    <source>
        <strain evidence="3">CHS0354</strain>
        <tissue evidence="3">Mantle</tissue>
    </source>
</reference>
<dbReference type="EMBL" id="JAEAOA010002069">
    <property type="protein sequence ID" value="KAK3584285.1"/>
    <property type="molecule type" value="Genomic_DNA"/>
</dbReference>
<dbReference type="Proteomes" id="UP001195483">
    <property type="component" value="Unassembled WGS sequence"/>
</dbReference>
<keyword evidence="4" id="KW-1185">Reference proteome</keyword>
<feature type="domain" description="HTH cro/C1-type" evidence="2">
    <location>
        <begin position="20"/>
        <end position="54"/>
    </location>
</feature>
<evidence type="ECO:0000313" key="3">
    <source>
        <dbReference type="EMBL" id="KAK3584285.1"/>
    </source>
</evidence>